<dbReference type="SUPFAM" id="SSF57625">
    <property type="entry name" value="Invertebrate chitin-binding proteins"/>
    <property type="match status" value="2"/>
</dbReference>
<dbReference type="PANTHER" id="PTHR24020">
    <property type="entry name" value="COLLAGEN ALPHA"/>
    <property type="match status" value="1"/>
</dbReference>
<dbReference type="InterPro" id="IPR002035">
    <property type="entry name" value="VWF_A"/>
</dbReference>
<dbReference type="SMART" id="SM00494">
    <property type="entry name" value="ChtBD2"/>
    <property type="match status" value="3"/>
</dbReference>
<dbReference type="PRINTS" id="PR00453">
    <property type="entry name" value="VWFADOMAIN"/>
</dbReference>
<name>A0AAV4DY54_9GAST</name>
<organism evidence="3 4">
    <name type="scientific">Plakobranchus ocellatus</name>
    <dbReference type="NCBI Taxonomy" id="259542"/>
    <lineage>
        <taxon>Eukaryota</taxon>
        <taxon>Metazoa</taxon>
        <taxon>Spiralia</taxon>
        <taxon>Lophotrochozoa</taxon>
        <taxon>Mollusca</taxon>
        <taxon>Gastropoda</taxon>
        <taxon>Heterobranchia</taxon>
        <taxon>Euthyneura</taxon>
        <taxon>Panpulmonata</taxon>
        <taxon>Sacoglossa</taxon>
        <taxon>Placobranchoidea</taxon>
        <taxon>Plakobranchidae</taxon>
        <taxon>Plakobranchus</taxon>
    </lineage>
</organism>
<gene>
    <name evidence="3" type="ORF">PoB_007553100</name>
</gene>
<sequence length="907" mass="97986">MLEKDFSKNQIKAWLEREIQFWERQLGDDNFGDDAGFLRNLAYVESRDGEDSQTFRQGYTGGIWQIDRPQFERTLFESPRLAGEYSLLLTKLGIDWFGVTWNDLLKPLHSGIAAALYLILEGAPGSIGPDTTSQAIFWVSQVRFGRSGQEFLIRMEEKRKSCIRSNRLDLIYVVDTGPSLGNPHWTLVKAHIKNKLVKLHGQSGLGPQGDRVSLVTFSSQARLDFQLGFMTDLSSSLALVDLSPRAPGPGTNTSSALAMARNQVLPDARPDADRVIILITDGAADDRLAALTEAVLLKNLGVSIHAIGVGPTITKTELEQLASTPSCSYAHSILSYLDLDSVELHLERFACQKAPTPLSLGETTHSCSTDFIGQLPTDGRGYAVQIRVSDGSVDILASYNTNRPTAAQQDMQHTLVPAQPVVIQSRDPRPLTIAVKTGGGASIPNQCTGNFTISVDLLSVRIQECNGRFMDLLLLWDHDIVPDNTALTLMGNLSAQLVGEFALAQDKHRVGMALFDQSAHNIMWLRDTRDFPKFLSILRQFKLPGISLTSDLGAVLKWTRQIGLSLQHGARTTSGKTVVIFTTGVPSSRTDILNEASLLRAEGTRVVVVAVGAQFDDQLLTSVAGTSLHLFKVSSLQDVTSKTAELGQAVCADVSVLCVEKGSTRPCSTDDLLNSKYGTSVIADRDLTVNPCGAPQVPGAPSLSRFPHPSRPDRFIICDSKAQAYVVLCPNGQSYNANIRECEFSGSAGTPVLTLPVTRSSTSPAIASVVTAATAAPAVTVPGVGNPCTPGNLSAGNLLHEYPSDKSKYINCSTAMPGQWSLLTCPSARLWVQAVKACRYTCLVVDAAAGTVDCSLPNPCGSGSLQLYSHPTDVSKYIQCGPNQEPLLQTCPPGQIWRPIRQQCSNP</sequence>
<dbReference type="AlphaFoldDB" id="A0AAV4DY54"/>
<evidence type="ECO:0000313" key="3">
    <source>
        <dbReference type="EMBL" id="GFO49026.1"/>
    </source>
</evidence>
<feature type="domain" description="VWFA" evidence="1">
    <location>
        <begin position="169"/>
        <end position="349"/>
    </location>
</feature>
<comment type="caution">
    <text evidence="3">The sequence shown here is derived from an EMBL/GenBank/DDBJ whole genome shotgun (WGS) entry which is preliminary data.</text>
</comment>
<dbReference type="Pfam" id="PF00092">
    <property type="entry name" value="VWA"/>
    <property type="match status" value="2"/>
</dbReference>
<dbReference type="InterPro" id="IPR002557">
    <property type="entry name" value="Chitin-bd_dom"/>
</dbReference>
<keyword evidence="4" id="KW-1185">Reference proteome</keyword>
<dbReference type="Proteomes" id="UP000735302">
    <property type="component" value="Unassembled WGS sequence"/>
</dbReference>
<dbReference type="SMART" id="SM00327">
    <property type="entry name" value="VWA"/>
    <property type="match status" value="2"/>
</dbReference>
<dbReference type="PROSITE" id="PS50234">
    <property type="entry name" value="VWFA"/>
    <property type="match status" value="2"/>
</dbReference>
<dbReference type="CDD" id="cd01450">
    <property type="entry name" value="vWFA_subfamily_ECM"/>
    <property type="match status" value="1"/>
</dbReference>
<reference evidence="3 4" key="1">
    <citation type="journal article" date="2021" name="Elife">
        <title>Chloroplast acquisition without the gene transfer in kleptoplastic sea slugs, Plakobranchus ocellatus.</title>
        <authorList>
            <person name="Maeda T."/>
            <person name="Takahashi S."/>
            <person name="Yoshida T."/>
            <person name="Shimamura S."/>
            <person name="Takaki Y."/>
            <person name="Nagai Y."/>
            <person name="Toyoda A."/>
            <person name="Suzuki Y."/>
            <person name="Arimoto A."/>
            <person name="Ishii H."/>
            <person name="Satoh N."/>
            <person name="Nishiyama T."/>
            <person name="Hasebe M."/>
            <person name="Maruyama T."/>
            <person name="Minagawa J."/>
            <person name="Obokata J."/>
            <person name="Shigenobu S."/>
        </authorList>
    </citation>
    <scope>NUCLEOTIDE SEQUENCE [LARGE SCALE GENOMIC DNA]</scope>
</reference>
<dbReference type="Gene3D" id="3.40.50.410">
    <property type="entry name" value="von Willebrand factor, type A domain"/>
    <property type="match status" value="2"/>
</dbReference>
<dbReference type="EMBL" id="BLXT01008455">
    <property type="protein sequence ID" value="GFO49026.1"/>
    <property type="molecule type" value="Genomic_DNA"/>
</dbReference>
<accession>A0AAV4DY54</accession>
<feature type="domain" description="Chitin-binding type-2" evidence="2">
    <location>
        <begin position="857"/>
        <end position="907"/>
    </location>
</feature>
<evidence type="ECO:0000313" key="4">
    <source>
        <dbReference type="Proteomes" id="UP000735302"/>
    </source>
</evidence>
<evidence type="ECO:0000259" key="2">
    <source>
        <dbReference type="PROSITE" id="PS50940"/>
    </source>
</evidence>
<feature type="domain" description="VWFA" evidence="1">
    <location>
        <begin position="471"/>
        <end position="646"/>
    </location>
</feature>
<dbReference type="GO" id="GO:0005576">
    <property type="term" value="C:extracellular region"/>
    <property type="evidence" value="ECO:0007669"/>
    <property type="project" value="InterPro"/>
</dbReference>
<keyword evidence="3" id="KW-0176">Collagen</keyword>
<dbReference type="PANTHER" id="PTHR24020:SF20">
    <property type="entry name" value="PH DOMAIN-CONTAINING PROTEIN"/>
    <property type="match status" value="1"/>
</dbReference>
<dbReference type="InterPro" id="IPR050525">
    <property type="entry name" value="ECM_Assembly_Org"/>
</dbReference>
<proteinExistence type="predicted"/>
<protein>
    <submittedName>
        <fullName evidence="3">Collagen alpha-1(Xiv) chain</fullName>
    </submittedName>
</protein>
<dbReference type="InterPro" id="IPR036508">
    <property type="entry name" value="Chitin-bd_dom_sf"/>
</dbReference>
<dbReference type="Gene3D" id="2.170.140.10">
    <property type="entry name" value="Chitin binding domain"/>
    <property type="match status" value="2"/>
</dbReference>
<dbReference type="PROSITE" id="PS50940">
    <property type="entry name" value="CHIT_BIND_II"/>
    <property type="match status" value="1"/>
</dbReference>
<dbReference type="GO" id="GO:0005581">
    <property type="term" value="C:collagen trimer"/>
    <property type="evidence" value="ECO:0007669"/>
    <property type="project" value="UniProtKB-KW"/>
</dbReference>
<dbReference type="Pfam" id="PF01607">
    <property type="entry name" value="CBM_14"/>
    <property type="match status" value="1"/>
</dbReference>
<evidence type="ECO:0000259" key="1">
    <source>
        <dbReference type="PROSITE" id="PS50234"/>
    </source>
</evidence>
<dbReference type="SUPFAM" id="SSF53300">
    <property type="entry name" value="vWA-like"/>
    <property type="match status" value="2"/>
</dbReference>
<dbReference type="InterPro" id="IPR036465">
    <property type="entry name" value="vWFA_dom_sf"/>
</dbReference>
<dbReference type="GO" id="GO:0008061">
    <property type="term" value="F:chitin binding"/>
    <property type="evidence" value="ECO:0007669"/>
    <property type="project" value="InterPro"/>
</dbReference>